<dbReference type="Proteomes" id="UP000663879">
    <property type="component" value="Unassembled WGS sequence"/>
</dbReference>
<dbReference type="AlphaFoldDB" id="A0A814CV21"/>
<evidence type="ECO:0000259" key="1">
    <source>
        <dbReference type="PROSITE" id="PS50013"/>
    </source>
</evidence>
<dbReference type="InterPro" id="IPR023780">
    <property type="entry name" value="Chromo_domain"/>
</dbReference>
<dbReference type="OrthoDB" id="1918685at2759"/>
<sequence>GKLEPRFRGPYTVVRRTRKGNYILAKSEVVEMKQSYPLNKLKIVSDTLIDNNEFYDIEKILKDRTRRGMKEYFVKWKGFSDEENS</sequence>
<protein>
    <recommendedName>
        <fullName evidence="1">Chromo domain-containing protein</fullName>
    </recommendedName>
</protein>
<organism evidence="2 3">
    <name type="scientific">Brachionus calyciflorus</name>
    <dbReference type="NCBI Taxonomy" id="104777"/>
    <lineage>
        <taxon>Eukaryota</taxon>
        <taxon>Metazoa</taxon>
        <taxon>Spiralia</taxon>
        <taxon>Gnathifera</taxon>
        <taxon>Rotifera</taxon>
        <taxon>Eurotatoria</taxon>
        <taxon>Monogononta</taxon>
        <taxon>Pseudotrocha</taxon>
        <taxon>Ploima</taxon>
        <taxon>Brachionidae</taxon>
        <taxon>Brachionus</taxon>
    </lineage>
</organism>
<proteinExistence type="predicted"/>
<dbReference type="InterPro" id="IPR016197">
    <property type="entry name" value="Chromo-like_dom_sf"/>
</dbReference>
<keyword evidence="3" id="KW-1185">Reference proteome</keyword>
<feature type="domain" description="Chromo" evidence="1">
    <location>
        <begin position="55"/>
        <end position="85"/>
    </location>
</feature>
<dbReference type="Pfam" id="PF00385">
    <property type="entry name" value="Chromo"/>
    <property type="match status" value="1"/>
</dbReference>
<dbReference type="Gene3D" id="2.40.50.40">
    <property type="match status" value="1"/>
</dbReference>
<dbReference type="EMBL" id="CAJNOC010002659">
    <property type="protein sequence ID" value="CAF0945245.1"/>
    <property type="molecule type" value="Genomic_DNA"/>
</dbReference>
<dbReference type="InterPro" id="IPR000953">
    <property type="entry name" value="Chromo/chromo_shadow_dom"/>
</dbReference>
<gene>
    <name evidence="2" type="ORF">OXX778_LOCUS13648</name>
</gene>
<accession>A0A814CV21</accession>
<name>A0A814CV21_9BILA</name>
<dbReference type="PROSITE" id="PS50013">
    <property type="entry name" value="CHROMO_2"/>
    <property type="match status" value="1"/>
</dbReference>
<comment type="caution">
    <text evidence="2">The sequence shown here is derived from an EMBL/GenBank/DDBJ whole genome shotgun (WGS) entry which is preliminary data.</text>
</comment>
<reference evidence="2" key="1">
    <citation type="submission" date="2021-02" db="EMBL/GenBank/DDBJ databases">
        <authorList>
            <person name="Nowell W R."/>
        </authorList>
    </citation>
    <scope>NUCLEOTIDE SEQUENCE</scope>
    <source>
        <strain evidence="2">Ploen Becks lab</strain>
    </source>
</reference>
<dbReference type="SUPFAM" id="SSF54160">
    <property type="entry name" value="Chromo domain-like"/>
    <property type="match status" value="1"/>
</dbReference>
<evidence type="ECO:0000313" key="2">
    <source>
        <dbReference type="EMBL" id="CAF0945245.1"/>
    </source>
</evidence>
<evidence type="ECO:0000313" key="3">
    <source>
        <dbReference type="Proteomes" id="UP000663879"/>
    </source>
</evidence>
<feature type="non-terminal residue" evidence="2">
    <location>
        <position position="1"/>
    </location>
</feature>
<dbReference type="CDD" id="cd00024">
    <property type="entry name" value="CD_CSD"/>
    <property type="match status" value="1"/>
</dbReference>